<keyword evidence="2" id="KW-1185">Reference proteome</keyword>
<gene>
    <name evidence="1" type="ORF">DR999_PMT11085</name>
</gene>
<reference evidence="1 2" key="2">
    <citation type="submission" date="2019-04" db="EMBL/GenBank/DDBJ databases">
        <title>The genome sequence of big-headed turtle.</title>
        <authorList>
            <person name="Gong S."/>
        </authorList>
    </citation>
    <scope>NUCLEOTIDE SEQUENCE [LARGE SCALE GENOMIC DNA]</scope>
    <source>
        <strain evidence="1">DO16091913</strain>
        <tissue evidence="1">Muscle</tissue>
    </source>
</reference>
<evidence type="ECO:0000313" key="1">
    <source>
        <dbReference type="EMBL" id="TFK06238.1"/>
    </source>
</evidence>
<reference evidence="1 2" key="1">
    <citation type="submission" date="2019-04" db="EMBL/GenBank/DDBJ databases">
        <title>Draft genome of the big-headed turtle Platysternon megacephalum.</title>
        <authorList>
            <person name="Gong S."/>
        </authorList>
    </citation>
    <scope>NUCLEOTIDE SEQUENCE [LARGE SCALE GENOMIC DNA]</scope>
    <source>
        <strain evidence="1">DO16091913</strain>
        <tissue evidence="1">Muscle</tissue>
    </source>
</reference>
<protein>
    <submittedName>
        <fullName evidence="1">Gamma-parvin</fullName>
    </submittedName>
</protein>
<dbReference type="EMBL" id="QXTE01000099">
    <property type="protein sequence ID" value="TFK06238.1"/>
    <property type="molecule type" value="Genomic_DNA"/>
</dbReference>
<accession>A0A4D9EF42</accession>
<sequence length="106" mass="12258">MWQPATERLQHFQTMLKTKLNVLTLRKEPLPTVIFHEPEAIELCTTTPLMKTRAHTGCKQFCRPMQWAGQWPYTQAEFHGRIPSSSCVTLLPKVRSQRSSNICFSV</sequence>
<dbReference type="AlphaFoldDB" id="A0A4D9EF42"/>
<dbReference type="OrthoDB" id="5980998at2759"/>
<comment type="caution">
    <text evidence="1">The sequence shown here is derived from an EMBL/GenBank/DDBJ whole genome shotgun (WGS) entry which is preliminary data.</text>
</comment>
<evidence type="ECO:0000313" key="2">
    <source>
        <dbReference type="Proteomes" id="UP000297703"/>
    </source>
</evidence>
<organism evidence="1 2">
    <name type="scientific">Platysternon megacephalum</name>
    <name type="common">big-headed turtle</name>
    <dbReference type="NCBI Taxonomy" id="55544"/>
    <lineage>
        <taxon>Eukaryota</taxon>
        <taxon>Metazoa</taxon>
        <taxon>Chordata</taxon>
        <taxon>Craniata</taxon>
        <taxon>Vertebrata</taxon>
        <taxon>Euteleostomi</taxon>
        <taxon>Archelosauria</taxon>
        <taxon>Testudinata</taxon>
        <taxon>Testudines</taxon>
        <taxon>Cryptodira</taxon>
        <taxon>Durocryptodira</taxon>
        <taxon>Testudinoidea</taxon>
        <taxon>Platysternidae</taxon>
        <taxon>Platysternon</taxon>
    </lineage>
</organism>
<name>A0A4D9EF42_9SAUR</name>
<proteinExistence type="predicted"/>
<dbReference type="Proteomes" id="UP000297703">
    <property type="component" value="Unassembled WGS sequence"/>
</dbReference>